<dbReference type="InterPro" id="IPR022552">
    <property type="entry name" value="UPF_Ycf55"/>
</dbReference>
<dbReference type="RefSeq" id="YP_009628760.1">
    <property type="nucleotide sequence ID" value="NC_042171.1"/>
</dbReference>
<dbReference type="AlphaFoldDB" id="A0A4D6BNL1"/>
<evidence type="ECO:0000313" key="1">
    <source>
        <dbReference type="EMBL" id="QBX88543.1"/>
    </source>
</evidence>
<organism evidence="1">
    <name type="scientific">Balbiania investiens</name>
    <dbReference type="NCBI Taxonomy" id="111861"/>
    <lineage>
        <taxon>Eukaryota</taxon>
        <taxon>Rhodophyta</taxon>
        <taxon>Florideophyceae</taxon>
        <taxon>Nemaliophycidae</taxon>
        <taxon>Balbianiales</taxon>
        <taxon>Balbianiaceae</taxon>
        <taxon>Balbiania</taxon>
    </lineage>
</organism>
<sequence>MIKYWPNKPGIDLNLEVANLFKRTYLKLNKNLYNQTSSILSIDILSCKIKKKLFNIILVELEILILDLIELDLTVEDIKILNKKIILDLLGKSLHSFQVVVNKTPMQDYKSVLHIASLNNVTLNDHRLLLEYLLIYLIFGSSSEQNDIYQFIDSQVPLKHVDILLDNLLIQVADAIFRNIIHRQKSLSALFLFLKSNHLCNDTYISIRSIATFKNNIVWQYFINYYFTQPKVLYSNRYQVWILSPQGLRSKYIYVYREENLSTLSNVQVLVTGILELQDFILPKITALFVIISKIWIYLFSNALKNILELLWRSFLLIIRTEDQ</sequence>
<proteinExistence type="predicted"/>
<geneLocation type="plastid" evidence="1"/>
<dbReference type="GeneID" id="40138680"/>
<keyword evidence="1" id="KW-0934">Plastid</keyword>
<dbReference type="InterPro" id="IPR017077">
    <property type="entry name" value="Uncharacterised_Ycf55_algae"/>
</dbReference>
<gene>
    <name evidence="1" type="primary">ycf55</name>
</gene>
<dbReference type="PIRSF" id="PIRSF036962">
    <property type="entry name" value="UCP036962_SignTr_Ycf55"/>
    <property type="match status" value="1"/>
</dbReference>
<accession>A0A4D6BNL1</accession>
<name>A0A4D6BNL1_9FLOR</name>
<dbReference type="Pfam" id="PF12452">
    <property type="entry name" value="DUF3685"/>
    <property type="match status" value="1"/>
</dbReference>
<reference evidence="1" key="1">
    <citation type="journal article" date="2019" name="Phycologia">
        <title>Chloroplast and mitochondrial genomes of Balbiania investiens (Balbianiales, Nemaliophycidae).</title>
        <authorList>
            <person name="Evans J.R."/>
            <person name="StAmour N."/>
            <person name="Verbruggen H."/>
            <person name="Salomaki E.D."/>
            <person name="Vis M.L."/>
        </authorList>
    </citation>
    <scope>NUCLEOTIDE SEQUENCE</scope>
</reference>
<protein>
    <submittedName>
        <fullName evidence="1">Uncharacterized protein</fullName>
    </submittedName>
</protein>
<dbReference type="EMBL" id="MH026108">
    <property type="protein sequence ID" value="QBX88543.1"/>
    <property type="molecule type" value="Genomic_DNA"/>
</dbReference>